<dbReference type="InterPro" id="IPR036271">
    <property type="entry name" value="Tet_transcr_reg_TetR-rel_C_sf"/>
</dbReference>
<dbReference type="Gene3D" id="1.10.357.10">
    <property type="entry name" value="Tetracycline Repressor, domain 2"/>
    <property type="match status" value="1"/>
</dbReference>
<evidence type="ECO:0000259" key="4">
    <source>
        <dbReference type="PROSITE" id="PS50977"/>
    </source>
</evidence>
<dbReference type="PANTHER" id="PTHR30055">
    <property type="entry name" value="HTH-TYPE TRANSCRIPTIONAL REGULATOR RUTR"/>
    <property type="match status" value="1"/>
</dbReference>
<dbReference type="PROSITE" id="PS50977">
    <property type="entry name" value="HTH_TETR_2"/>
    <property type="match status" value="1"/>
</dbReference>
<sequence>MSSGPTPPATGRRRGRPPRAEAADGSPATRDLILAAAREEFAERGYDRASIRGIARVAGVNQALVHHYFGTKEQVFGAAVAAAAAPATDNLAHSADVPLDQFGRWFTGVFLQVWENPVTRAPLLAIARSAITNDTAAGIFRGFLGARLVSRITERIGDAPDARLRAELAAAQLVGTMLLRYILRVEPLASADASELIDRLAPAVQHHLTGPAPDRGGAPDYDAGTDSSSAGGSVGSGS</sequence>
<keyword evidence="1 2" id="KW-0238">DNA-binding</keyword>
<dbReference type="SUPFAM" id="SSF46689">
    <property type="entry name" value="Homeodomain-like"/>
    <property type="match status" value="1"/>
</dbReference>
<dbReference type="InterPro" id="IPR009057">
    <property type="entry name" value="Homeodomain-like_sf"/>
</dbReference>
<feature type="DNA-binding region" description="H-T-H motif" evidence="2">
    <location>
        <begin position="50"/>
        <end position="69"/>
    </location>
</feature>
<dbReference type="EMBL" id="JAVREM010000041">
    <property type="protein sequence ID" value="MDT0321517.1"/>
    <property type="molecule type" value="Genomic_DNA"/>
</dbReference>
<keyword evidence="6" id="KW-1185">Reference proteome</keyword>
<dbReference type="InterPro" id="IPR023772">
    <property type="entry name" value="DNA-bd_HTH_TetR-type_CS"/>
</dbReference>
<dbReference type="InterPro" id="IPR050109">
    <property type="entry name" value="HTH-type_TetR-like_transc_reg"/>
</dbReference>
<dbReference type="InterPro" id="IPR041678">
    <property type="entry name" value="TetR_C_16"/>
</dbReference>
<dbReference type="Proteomes" id="UP001183420">
    <property type="component" value="Unassembled WGS sequence"/>
</dbReference>
<evidence type="ECO:0000256" key="3">
    <source>
        <dbReference type="SAM" id="MobiDB-lite"/>
    </source>
</evidence>
<dbReference type="PRINTS" id="PR00455">
    <property type="entry name" value="HTHTETR"/>
</dbReference>
<name>A0ABU2LV87_9ACTN</name>
<evidence type="ECO:0000256" key="2">
    <source>
        <dbReference type="PROSITE-ProRule" id="PRU00335"/>
    </source>
</evidence>
<evidence type="ECO:0000313" key="5">
    <source>
        <dbReference type="EMBL" id="MDT0321517.1"/>
    </source>
</evidence>
<protein>
    <submittedName>
        <fullName evidence="5">TetR family transcriptional regulator</fullName>
    </submittedName>
</protein>
<evidence type="ECO:0000313" key="6">
    <source>
        <dbReference type="Proteomes" id="UP001183420"/>
    </source>
</evidence>
<dbReference type="Gene3D" id="1.10.10.60">
    <property type="entry name" value="Homeodomain-like"/>
    <property type="match status" value="1"/>
</dbReference>
<accession>A0ABU2LV87</accession>
<dbReference type="InterPro" id="IPR001647">
    <property type="entry name" value="HTH_TetR"/>
</dbReference>
<dbReference type="Pfam" id="PF17920">
    <property type="entry name" value="TetR_C_16"/>
    <property type="match status" value="1"/>
</dbReference>
<dbReference type="PANTHER" id="PTHR30055:SF235">
    <property type="entry name" value="TRANSCRIPTIONAL REGULATORY PROTEIN"/>
    <property type="match status" value="1"/>
</dbReference>
<comment type="caution">
    <text evidence="5">The sequence shown here is derived from an EMBL/GenBank/DDBJ whole genome shotgun (WGS) entry which is preliminary data.</text>
</comment>
<organism evidence="5 6">
    <name type="scientific">Streptomyces millisiae</name>
    <dbReference type="NCBI Taxonomy" id="3075542"/>
    <lineage>
        <taxon>Bacteria</taxon>
        <taxon>Bacillati</taxon>
        <taxon>Actinomycetota</taxon>
        <taxon>Actinomycetes</taxon>
        <taxon>Kitasatosporales</taxon>
        <taxon>Streptomycetaceae</taxon>
        <taxon>Streptomyces</taxon>
    </lineage>
</organism>
<evidence type="ECO:0000256" key="1">
    <source>
        <dbReference type="ARBA" id="ARBA00023125"/>
    </source>
</evidence>
<reference evidence="6" key="1">
    <citation type="submission" date="2023-07" db="EMBL/GenBank/DDBJ databases">
        <title>30 novel species of actinomycetes from the DSMZ collection.</title>
        <authorList>
            <person name="Nouioui I."/>
        </authorList>
    </citation>
    <scope>NUCLEOTIDE SEQUENCE [LARGE SCALE GENOMIC DNA]</scope>
    <source>
        <strain evidence="6">DSM 44918</strain>
    </source>
</reference>
<feature type="domain" description="HTH tetR-type" evidence="4">
    <location>
        <begin position="27"/>
        <end position="87"/>
    </location>
</feature>
<dbReference type="RefSeq" id="WP_311601738.1">
    <property type="nucleotide sequence ID" value="NZ_JAVREM010000041.1"/>
</dbReference>
<dbReference type="SUPFAM" id="SSF48498">
    <property type="entry name" value="Tetracyclin repressor-like, C-terminal domain"/>
    <property type="match status" value="1"/>
</dbReference>
<dbReference type="PROSITE" id="PS01081">
    <property type="entry name" value="HTH_TETR_1"/>
    <property type="match status" value="1"/>
</dbReference>
<dbReference type="Pfam" id="PF00440">
    <property type="entry name" value="TetR_N"/>
    <property type="match status" value="1"/>
</dbReference>
<feature type="region of interest" description="Disordered" evidence="3">
    <location>
        <begin position="1"/>
        <end position="29"/>
    </location>
</feature>
<proteinExistence type="predicted"/>
<gene>
    <name evidence="5" type="ORF">RNC47_24615</name>
</gene>
<feature type="region of interest" description="Disordered" evidence="3">
    <location>
        <begin position="207"/>
        <end position="238"/>
    </location>
</feature>